<evidence type="ECO:0000313" key="3">
    <source>
        <dbReference type="EMBL" id="SDW54263.1"/>
    </source>
</evidence>
<dbReference type="Proteomes" id="UP000267921">
    <property type="component" value="Unassembled WGS sequence"/>
</dbReference>
<dbReference type="AlphaFoldDB" id="A0A1L3Q358"/>
<dbReference type="STRING" id="2177.BHR79_06795"/>
<evidence type="ECO:0000313" key="2">
    <source>
        <dbReference type="EMBL" id="RNI09717.1"/>
    </source>
</evidence>
<dbReference type="OrthoDB" id="64585at2157"/>
<evidence type="ECO:0000313" key="1">
    <source>
        <dbReference type="EMBL" id="APH39221.1"/>
    </source>
</evidence>
<protein>
    <submittedName>
        <fullName evidence="3">Adenosylcobinamide hydrolase</fullName>
    </submittedName>
</protein>
<evidence type="ECO:0000313" key="6">
    <source>
        <dbReference type="Proteomes" id="UP000267921"/>
    </source>
</evidence>
<reference evidence="1 4" key="1">
    <citation type="submission" date="2016-10" db="EMBL/GenBank/DDBJ databases">
        <title>Methanohalophilus halophilus.</title>
        <authorList>
            <person name="L'haridon S."/>
        </authorList>
    </citation>
    <scope>NUCLEOTIDE SEQUENCE [LARGE SCALE GENOMIC DNA]</scope>
    <source>
        <strain evidence="1 4">Z-7982</strain>
    </source>
</reference>
<dbReference type="Proteomes" id="UP000186879">
    <property type="component" value="Chromosome"/>
</dbReference>
<evidence type="ECO:0000313" key="4">
    <source>
        <dbReference type="Proteomes" id="UP000186879"/>
    </source>
</evidence>
<dbReference type="GO" id="GO:0016787">
    <property type="term" value="F:hydrolase activity"/>
    <property type="evidence" value="ECO:0007669"/>
    <property type="project" value="UniProtKB-KW"/>
</dbReference>
<accession>A0A1L3Q358</accession>
<dbReference type="GeneID" id="30583460"/>
<dbReference type="EMBL" id="FNMU01000003">
    <property type="protein sequence ID" value="SDW54263.1"/>
    <property type="molecule type" value="Genomic_DNA"/>
</dbReference>
<name>A0A1L3Q358_9EURY</name>
<dbReference type="InterPro" id="IPR002808">
    <property type="entry name" value="AdoCbi_amidolase"/>
</dbReference>
<proteinExistence type="predicted"/>
<reference evidence="3 5" key="2">
    <citation type="submission" date="2016-10" db="EMBL/GenBank/DDBJ databases">
        <authorList>
            <person name="de Groot N.N."/>
        </authorList>
    </citation>
    <scope>NUCLEOTIDE SEQUENCE [LARGE SCALE GENOMIC DNA]</scope>
    <source>
        <strain evidence="3 5">Z-7982</strain>
    </source>
</reference>
<dbReference type="RefSeq" id="WP_072561658.1">
    <property type="nucleotide sequence ID" value="NZ_CP017921.1"/>
</dbReference>
<dbReference type="PANTHER" id="PTHR35336:SF5">
    <property type="entry name" value="ADENOSYLCOBINAMIDE AMIDOHYDROLASE"/>
    <property type="match status" value="1"/>
</dbReference>
<evidence type="ECO:0000313" key="5">
    <source>
        <dbReference type="Proteomes" id="UP000198669"/>
    </source>
</evidence>
<reference evidence="2 6" key="3">
    <citation type="submission" date="2018-10" db="EMBL/GenBank/DDBJ databases">
        <title>Cultivation of a novel Methanohalophilus strain from Kebrit Deep of the Red Sea and a genomic comparison of members of the genus Methanohalophilus.</title>
        <authorList>
            <person name="Guan Y."/>
            <person name="Ngugi D.K."/>
            <person name="Stingl U."/>
        </authorList>
    </citation>
    <scope>NUCLEOTIDE SEQUENCE [LARGE SCALE GENOMIC DNA]</scope>
    <source>
        <strain evidence="2 6">DSM 3094</strain>
    </source>
</reference>
<dbReference type="EMBL" id="RJJG01000003">
    <property type="protein sequence ID" value="RNI09717.1"/>
    <property type="molecule type" value="Genomic_DNA"/>
</dbReference>
<dbReference type="EMBL" id="CP017921">
    <property type="protein sequence ID" value="APH39221.1"/>
    <property type="molecule type" value="Genomic_DNA"/>
</dbReference>
<keyword evidence="3" id="KW-0378">Hydrolase</keyword>
<keyword evidence="4" id="KW-1185">Reference proteome</keyword>
<gene>
    <name evidence="1" type="ORF">BHR79_06795</name>
    <name evidence="2" type="ORF">EFE40_03450</name>
    <name evidence="3" type="ORF">SAMN04515625_1151</name>
</gene>
<organism evidence="1 4">
    <name type="scientific">Methanohalophilus halophilus</name>
    <dbReference type="NCBI Taxonomy" id="2177"/>
    <lineage>
        <taxon>Archaea</taxon>
        <taxon>Methanobacteriati</taxon>
        <taxon>Methanobacteriota</taxon>
        <taxon>Stenosarchaea group</taxon>
        <taxon>Methanomicrobia</taxon>
        <taxon>Methanosarcinales</taxon>
        <taxon>Methanosarcinaceae</taxon>
        <taxon>Methanohalophilus</taxon>
    </lineage>
</organism>
<dbReference type="PANTHER" id="PTHR35336">
    <property type="entry name" value="ADENOSYLCOBINAMIDE AMIDOHYDROLASE"/>
    <property type="match status" value="1"/>
</dbReference>
<dbReference type="Pfam" id="PF01955">
    <property type="entry name" value="CbiZ"/>
    <property type="match status" value="1"/>
</dbReference>
<dbReference type="InterPro" id="IPR052209">
    <property type="entry name" value="CbiZ"/>
</dbReference>
<dbReference type="Proteomes" id="UP000198669">
    <property type="component" value="Unassembled WGS sequence"/>
</dbReference>
<sequence length="378" mass="41448">MAKNELTINCRDGDCEPLLETSAGEKVFRSGTDSVIVTLPKDRRIISNSWLNGGIRDDINVLLNQRIGRHVGSEGDLEEGSVEGYLAHEAEQLGFSASNASALLTAASMENVAFVTHSFRGLEVTAIATAGVEVNACSPADPASYYQERGKWKSFGGTINMILLIDANLPSYALTRAWMTATEAKSAVLHQLMIPSRFSEELATGTGTDMMAIVSNDSASLELTDAGPHSKLGELICKCIKQVLVKALDQQSGVSAVSQRDMLVRLDRFGIDEKYFWKVSTSLEGENKKGPFYANLRNISLNPAIVALISSILHLVDEVRWGLVPENSAKKIALCQMRQLDNILNLSVDVPYDYLLDPKESIIENWVRVTSWIVKRNV</sequence>
<dbReference type="KEGG" id="mhaz:BHR79_06795"/>